<dbReference type="PANTHER" id="PTHR43685:SF2">
    <property type="entry name" value="GLYCOSYLTRANSFERASE 2-LIKE DOMAIN-CONTAINING PROTEIN"/>
    <property type="match status" value="1"/>
</dbReference>
<dbReference type="RefSeq" id="WP_349164114.1">
    <property type="nucleotide sequence ID" value="NZ_JBBMFE010000003.1"/>
</dbReference>
<dbReference type="Proteomes" id="UP001438008">
    <property type="component" value="Unassembled WGS sequence"/>
</dbReference>
<dbReference type="PANTHER" id="PTHR43685">
    <property type="entry name" value="GLYCOSYLTRANSFERASE"/>
    <property type="match status" value="1"/>
</dbReference>
<evidence type="ECO:0000313" key="3">
    <source>
        <dbReference type="Proteomes" id="UP001438008"/>
    </source>
</evidence>
<organism evidence="2 3">
    <name type="scientific">Laedolimicola intestinihominis</name>
    <dbReference type="NCBI Taxonomy" id="3133166"/>
    <lineage>
        <taxon>Bacteria</taxon>
        <taxon>Bacillati</taxon>
        <taxon>Bacillota</taxon>
        <taxon>Clostridia</taxon>
        <taxon>Lachnospirales</taxon>
        <taxon>Lachnospiraceae</taxon>
        <taxon>Laedolimicola</taxon>
    </lineage>
</organism>
<reference evidence="2 3" key="1">
    <citation type="submission" date="2024-03" db="EMBL/GenBank/DDBJ databases">
        <title>Human intestinal bacterial collection.</title>
        <authorList>
            <person name="Pauvert C."/>
            <person name="Hitch T.C.A."/>
            <person name="Clavel T."/>
        </authorList>
    </citation>
    <scope>NUCLEOTIDE SEQUENCE [LARGE SCALE GENOMIC DNA]</scope>
    <source>
        <strain evidence="2 3">CLA-AA-H132</strain>
    </source>
</reference>
<dbReference type="EC" id="2.4.-.-" evidence="2"/>
<evidence type="ECO:0000313" key="2">
    <source>
        <dbReference type="EMBL" id="MEQ2471955.1"/>
    </source>
</evidence>
<protein>
    <submittedName>
        <fullName evidence="2">Glycosyltransferase</fullName>
        <ecNumber evidence="2">2.4.-.-</ecNumber>
    </submittedName>
</protein>
<sequence length="311" mass="36293">MNSKYEIAVLLSTYNGEKFIEPQIMSILAQKDIENVKIIIRDDGSQDSTVEILDMLQKKYNHIEIIHGENIGLVRSFFSLLEYGLKNGEYSYFAFCDQDDYWLSDKLKIAIQSIQKEKKPLLYSCSSKIVDADLKFSGKTTQKKIKEIVFYNTAIQNICPGHNQVINRELAEIIVQNTKDTNKIYSQDLWITNVAAIVGRVVFDNSEHTLYRMHGKNQLGYGKNKFEWMKARIRRALRAEGQAIALQMQYLAECYNEYMTDSELLEVKNFFENQDTLAKRVKYIKSTKFYRQKYIETIMFKLLYIIGGYSL</sequence>
<feature type="domain" description="Glycosyltransferase 2-like" evidence="1">
    <location>
        <begin position="9"/>
        <end position="170"/>
    </location>
</feature>
<dbReference type="GO" id="GO:0016757">
    <property type="term" value="F:glycosyltransferase activity"/>
    <property type="evidence" value="ECO:0007669"/>
    <property type="project" value="UniProtKB-KW"/>
</dbReference>
<comment type="caution">
    <text evidence="2">The sequence shown here is derived from an EMBL/GenBank/DDBJ whole genome shotgun (WGS) entry which is preliminary data.</text>
</comment>
<name>A0ABV1FEY7_9FIRM</name>
<keyword evidence="2" id="KW-0328">Glycosyltransferase</keyword>
<dbReference type="InterPro" id="IPR050834">
    <property type="entry name" value="Glycosyltransf_2"/>
</dbReference>
<dbReference type="EMBL" id="JBBMFE010000003">
    <property type="protein sequence ID" value="MEQ2471955.1"/>
    <property type="molecule type" value="Genomic_DNA"/>
</dbReference>
<dbReference type="InterPro" id="IPR001173">
    <property type="entry name" value="Glyco_trans_2-like"/>
</dbReference>
<gene>
    <name evidence="2" type="ORF">WMO29_05545</name>
</gene>
<accession>A0ABV1FEY7</accession>
<proteinExistence type="predicted"/>
<evidence type="ECO:0000259" key="1">
    <source>
        <dbReference type="Pfam" id="PF00535"/>
    </source>
</evidence>
<dbReference type="InterPro" id="IPR029044">
    <property type="entry name" value="Nucleotide-diphossugar_trans"/>
</dbReference>
<dbReference type="Gene3D" id="3.90.550.10">
    <property type="entry name" value="Spore Coat Polysaccharide Biosynthesis Protein SpsA, Chain A"/>
    <property type="match status" value="1"/>
</dbReference>
<keyword evidence="3" id="KW-1185">Reference proteome</keyword>
<keyword evidence="2" id="KW-0808">Transferase</keyword>
<dbReference type="Pfam" id="PF00535">
    <property type="entry name" value="Glycos_transf_2"/>
    <property type="match status" value="1"/>
</dbReference>
<dbReference type="SUPFAM" id="SSF53448">
    <property type="entry name" value="Nucleotide-diphospho-sugar transferases"/>
    <property type="match status" value="1"/>
</dbReference>